<evidence type="ECO:0000313" key="1">
    <source>
        <dbReference type="EMBL" id="MBB5405738.1"/>
    </source>
</evidence>
<organism evidence="1 2">
    <name type="scientific">Paraburkholderia youngii</name>
    <dbReference type="NCBI Taxonomy" id="2782701"/>
    <lineage>
        <taxon>Bacteria</taxon>
        <taxon>Pseudomonadati</taxon>
        <taxon>Pseudomonadota</taxon>
        <taxon>Betaproteobacteria</taxon>
        <taxon>Burkholderiales</taxon>
        <taxon>Burkholderiaceae</taxon>
        <taxon>Paraburkholderia</taxon>
    </lineage>
</organism>
<reference evidence="1 2" key="1">
    <citation type="submission" date="2020-08" db="EMBL/GenBank/DDBJ databases">
        <title>Genomic Encyclopedia of Type Strains, Phase IV (KMG-V): Genome sequencing to study the core and pangenomes of soil and plant-associated prokaryotes.</title>
        <authorList>
            <person name="Whitman W."/>
        </authorList>
    </citation>
    <scope>NUCLEOTIDE SEQUENCE [LARGE SCALE GENOMIC DNA]</scope>
    <source>
        <strain evidence="1 2">JPY162</strain>
    </source>
</reference>
<dbReference type="EMBL" id="JACHDE010000041">
    <property type="protein sequence ID" value="MBB5405738.1"/>
    <property type="molecule type" value="Genomic_DNA"/>
</dbReference>
<dbReference type="Proteomes" id="UP000592820">
    <property type="component" value="Unassembled WGS sequence"/>
</dbReference>
<comment type="caution">
    <text evidence="1">The sequence shown here is derived from an EMBL/GenBank/DDBJ whole genome shotgun (WGS) entry which is preliminary data.</text>
</comment>
<evidence type="ECO:0000313" key="2">
    <source>
        <dbReference type="Proteomes" id="UP000592820"/>
    </source>
</evidence>
<accession>A0A7W8LFF4</accession>
<gene>
    <name evidence="1" type="ORF">HDG41_007834</name>
</gene>
<name>A0A7W8LFF4_9BURK</name>
<protein>
    <submittedName>
        <fullName evidence="1">Uncharacterized protein</fullName>
    </submittedName>
</protein>
<proteinExistence type="predicted"/>
<sequence>MVSHLHSITRVAQVLRGQACAVILGRTLQLTCEIESRAGYDGYKRKRLSKVNMGY</sequence>
<dbReference type="AlphaFoldDB" id="A0A7W8LFF4"/>